<evidence type="ECO:0000313" key="6">
    <source>
        <dbReference type="Proteomes" id="UP000031549"/>
    </source>
</evidence>
<dbReference type="EMBL" id="JTCM02000045">
    <property type="protein sequence ID" value="NEU74575.1"/>
    <property type="molecule type" value="Genomic_DNA"/>
</dbReference>
<dbReference type="InterPro" id="IPR014315">
    <property type="entry name" value="ABC_heterocyst_DevB"/>
</dbReference>
<evidence type="ECO:0000256" key="3">
    <source>
        <dbReference type="SAM" id="Coils"/>
    </source>
</evidence>
<sequence length="435" mass="47297">MKFNTFGKRVGWWLILLVVACASITSTVVLYRFLPIQNSDRTSSQTKEATESTIAVNAVAALGDLEPQGEVITLSAPNTTQGSRVDQLLVERGDSVKAGQVIAILDSRDRLSAALKKAQKQVLVSQARLAQVKAGAKQGEIDARKADIGNILAERRGQIATQQATIQRLEAELQGEKQAQAATIERLEAELQNAKTDCDRYERLYFEGAVTEIERDRKCLEQKTATERVNEASATLNRIVNSRREQIAEAKATKQRTIDTLQQQLAEAKATLEQTAEVRPVDVAIASSELENAKASVQQAQAELDLAYVRSPSSGQILKINARPGELASEKGIVALGQTQQMYVKAEVYETDIGKVRVGQRAIITSNGFSAKLHGTVDEIGLEIGKKDVLGTDPVADVDARVVEVRIRLDLADSKLVAGLTNLKVKSIIDTSSVR</sequence>
<gene>
    <name evidence="5" type="ORF">PI95_018935</name>
</gene>
<dbReference type="PANTHER" id="PTHR32347:SF27">
    <property type="entry name" value="RND EFFLUX PUMP MEMBRANE FUSION PROTEIN BARREL-SANDWICH DOMAIN-CONTAINING PROTEIN"/>
    <property type="match status" value="1"/>
</dbReference>
<keyword evidence="2 3" id="KW-0175">Coiled coil</keyword>
<evidence type="ECO:0000256" key="1">
    <source>
        <dbReference type="ARBA" id="ARBA00004196"/>
    </source>
</evidence>
<evidence type="ECO:0000256" key="2">
    <source>
        <dbReference type="ARBA" id="ARBA00023054"/>
    </source>
</evidence>
<comment type="subcellular location">
    <subcellularLocation>
        <location evidence="1">Cell envelope</location>
    </subcellularLocation>
</comment>
<keyword evidence="6" id="KW-1185">Reference proteome</keyword>
<protein>
    <submittedName>
        <fullName evidence="5">ABC exporter membrane fusion protein</fullName>
    </submittedName>
</protein>
<evidence type="ECO:0000256" key="4">
    <source>
        <dbReference type="SAM" id="Phobius"/>
    </source>
</evidence>
<feature type="coiled-coil region" evidence="3">
    <location>
        <begin position="244"/>
        <end position="310"/>
    </location>
</feature>
<dbReference type="InterPro" id="IPR050465">
    <property type="entry name" value="UPF0194_transport"/>
</dbReference>
<keyword evidence="4" id="KW-0812">Transmembrane</keyword>
<feature type="coiled-coil region" evidence="3">
    <location>
        <begin position="152"/>
        <end position="204"/>
    </location>
</feature>
<dbReference type="Gene3D" id="2.40.50.100">
    <property type="match status" value="1"/>
</dbReference>
<dbReference type="NCBIfam" id="TIGR02971">
    <property type="entry name" value="heterocyst_DevB"/>
    <property type="match status" value="1"/>
</dbReference>
<evidence type="ECO:0000313" key="5">
    <source>
        <dbReference type="EMBL" id="NEU74575.1"/>
    </source>
</evidence>
<keyword evidence="4" id="KW-0472">Membrane</keyword>
<name>A0A846HB35_9CYAN</name>
<dbReference type="Proteomes" id="UP000031549">
    <property type="component" value="Unassembled WGS sequence"/>
</dbReference>
<keyword evidence="4" id="KW-1133">Transmembrane helix</keyword>
<dbReference type="PRINTS" id="PR01490">
    <property type="entry name" value="RTXTOXIND"/>
</dbReference>
<accession>A0A846HB35</accession>
<dbReference type="PANTHER" id="PTHR32347">
    <property type="entry name" value="EFFLUX SYSTEM COMPONENT YKNX-RELATED"/>
    <property type="match status" value="1"/>
</dbReference>
<dbReference type="GO" id="GO:0030313">
    <property type="term" value="C:cell envelope"/>
    <property type="evidence" value="ECO:0007669"/>
    <property type="project" value="UniProtKB-SubCell"/>
</dbReference>
<proteinExistence type="predicted"/>
<dbReference type="PROSITE" id="PS51257">
    <property type="entry name" value="PROKAR_LIPOPROTEIN"/>
    <property type="match status" value="1"/>
</dbReference>
<reference evidence="5 6" key="1">
    <citation type="journal article" date="2015" name="Genome Announc.">
        <title>Draft Genome Sequence of Cyanobacterium Hassallia byssoidea Strain VB512170, Isolated from Monuments in India.</title>
        <authorList>
            <person name="Singh D."/>
            <person name="Chandrababunaidu M.M."/>
            <person name="Panda A."/>
            <person name="Sen D."/>
            <person name="Bhattacharyya S."/>
            <person name="Adhikary S.P."/>
            <person name="Tripathy S."/>
        </authorList>
    </citation>
    <scope>NUCLEOTIDE SEQUENCE [LARGE SCALE GENOMIC DNA]</scope>
    <source>
        <strain evidence="5 6">VB512170</strain>
    </source>
</reference>
<organism evidence="5 6">
    <name type="scientific">Hassallia byssoidea VB512170</name>
    <dbReference type="NCBI Taxonomy" id="1304833"/>
    <lineage>
        <taxon>Bacteria</taxon>
        <taxon>Bacillati</taxon>
        <taxon>Cyanobacteriota</taxon>
        <taxon>Cyanophyceae</taxon>
        <taxon>Nostocales</taxon>
        <taxon>Tolypothrichaceae</taxon>
        <taxon>Hassallia</taxon>
    </lineage>
</organism>
<feature type="transmembrane region" description="Helical" evidence="4">
    <location>
        <begin position="12"/>
        <end position="34"/>
    </location>
</feature>
<dbReference type="Gene3D" id="2.40.30.170">
    <property type="match status" value="1"/>
</dbReference>
<dbReference type="SUPFAM" id="SSF111369">
    <property type="entry name" value="HlyD-like secretion proteins"/>
    <property type="match status" value="1"/>
</dbReference>
<comment type="caution">
    <text evidence="5">The sequence shown here is derived from an EMBL/GenBank/DDBJ whole genome shotgun (WGS) entry which is preliminary data.</text>
</comment>
<dbReference type="AlphaFoldDB" id="A0A846HB35"/>